<dbReference type="Proteomes" id="UP000030765">
    <property type="component" value="Unassembled WGS sequence"/>
</dbReference>
<feature type="domain" description="C2H2-type" evidence="10">
    <location>
        <begin position="100"/>
        <end position="123"/>
    </location>
</feature>
<dbReference type="EMBL" id="KE524620">
    <property type="protein sequence ID" value="KFB35741.1"/>
    <property type="molecule type" value="Genomic_DNA"/>
</dbReference>
<evidence type="ECO:0000256" key="8">
    <source>
        <dbReference type="ARBA" id="ARBA00023242"/>
    </source>
</evidence>
<proteinExistence type="predicted"/>
<dbReference type="SMART" id="SM00355">
    <property type="entry name" value="ZnF_C2H2"/>
    <property type="match status" value="10"/>
</dbReference>
<keyword evidence="2" id="KW-1017">Isopeptide bond</keyword>
<evidence type="ECO:0000313" key="12">
    <source>
        <dbReference type="EnsemblMetazoa" id="ASIC002642-PA"/>
    </source>
</evidence>
<dbReference type="PANTHER" id="PTHR24379">
    <property type="entry name" value="KRAB AND ZINC FINGER DOMAIN-CONTAINING"/>
    <property type="match status" value="1"/>
</dbReference>
<dbReference type="PROSITE" id="PS00028">
    <property type="entry name" value="ZINC_FINGER_C2H2_1"/>
    <property type="match status" value="9"/>
</dbReference>
<dbReference type="Gene3D" id="3.30.160.60">
    <property type="entry name" value="Classic Zinc Finger"/>
    <property type="match status" value="7"/>
</dbReference>
<dbReference type="OrthoDB" id="3437960at2759"/>
<evidence type="ECO:0000256" key="3">
    <source>
        <dbReference type="ARBA" id="ARBA00022723"/>
    </source>
</evidence>
<feature type="domain" description="C2H2-type" evidence="10">
    <location>
        <begin position="444"/>
        <end position="471"/>
    </location>
</feature>
<dbReference type="EMBL" id="ATLV01010838">
    <property type="status" value="NOT_ANNOTATED_CDS"/>
    <property type="molecule type" value="Genomic_DNA"/>
</dbReference>
<organism evidence="11">
    <name type="scientific">Anopheles sinensis</name>
    <name type="common">Mosquito</name>
    <dbReference type="NCBI Taxonomy" id="74873"/>
    <lineage>
        <taxon>Eukaryota</taxon>
        <taxon>Metazoa</taxon>
        <taxon>Ecdysozoa</taxon>
        <taxon>Arthropoda</taxon>
        <taxon>Hexapoda</taxon>
        <taxon>Insecta</taxon>
        <taxon>Pterygota</taxon>
        <taxon>Neoptera</taxon>
        <taxon>Endopterygota</taxon>
        <taxon>Diptera</taxon>
        <taxon>Nematocera</taxon>
        <taxon>Culicoidea</taxon>
        <taxon>Culicidae</taxon>
        <taxon>Anophelinae</taxon>
        <taxon>Anopheles</taxon>
    </lineage>
</organism>
<keyword evidence="4" id="KW-0677">Repeat</keyword>
<evidence type="ECO:0000313" key="11">
    <source>
        <dbReference type="EMBL" id="KFB35741.1"/>
    </source>
</evidence>
<keyword evidence="8" id="KW-0539">Nucleus</keyword>
<name>A0A084VCP7_ANOSI</name>
<dbReference type="InterPro" id="IPR013087">
    <property type="entry name" value="Znf_C2H2_type"/>
</dbReference>
<dbReference type="FunFam" id="3.30.160.60:FF:000303">
    <property type="entry name" value="Zinc finger protein 41"/>
    <property type="match status" value="1"/>
</dbReference>
<dbReference type="FunFam" id="3.30.160.60:FF:000624">
    <property type="entry name" value="zinc finger protein 697"/>
    <property type="match status" value="1"/>
</dbReference>
<keyword evidence="3" id="KW-0479">Metal-binding</keyword>
<dbReference type="GO" id="GO:1990837">
    <property type="term" value="F:sequence-specific double-stranded DNA binding"/>
    <property type="evidence" value="ECO:0007669"/>
    <property type="project" value="UniProtKB-ARBA"/>
</dbReference>
<dbReference type="GO" id="GO:0040029">
    <property type="term" value="P:epigenetic regulation of gene expression"/>
    <property type="evidence" value="ECO:0007669"/>
    <property type="project" value="UniProtKB-ARBA"/>
</dbReference>
<evidence type="ECO:0000256" key="5">
    <source>
        <dbReference type="ARBA" id="ARBA00022771"/>
    </source>
</evidence>
<evidence type="ECO:0000256" key="6">
    <source>
        <dbReference type="ARBA" id="ARBA00022833"/>
    </source>
</evidence>
<feature type="domain" description="C2H2-type" evidence="10">
    <location>
        <begin position="357"/>
        <end position="387"/>
    </location>
</feature>
<keyword evidence="5 9" id="KW-0863">Zinc-finger</keyword>
<dbReference type="PROSITE" id="PS50157">
    <property type="entry name" value="ZINC_FINGER_C2H2_2"/>
    <property type="match status" value="8"/>
</dbReference>
<protein>
    <recommendedName>
        <fullName evidence="10">C2H2-type domain-containing protein</fullName>
    </recommendedName>
</protein>
<dbReference type="STRING" id="74873.A0A084VCP7"/>
<dbReference type="AlphaFoldDB" id="A0A084VCP7"/>
<dbReference type="GO" id="GO:0005634">
    <property type="term" value="C:nucleus"/>
    <property type="evidence" value="ECO:0007669"/>
    <property type="project" value="UniProtKB-SubCell"/>
</dbReference>
<dbReference type="InterPro" id="IPR036236">
    <property type="entry name" value="Znf_C2H2_sf"/>
</dbReference>
<reference evidence="11 13" key="1">
    <citation type="journal article" date="2014" name="BMC Genomics">
        <title>Genome sequence of Anopheles sinensis provides insight into genetics basis of mosquito competence for malaria parasites.</title>
        <authorList>
            <person name="Zhou D."/>
            <person name="Zhang D."/>
            <person name="Ding G."/>
            <person name="Shi L."/>
            <person name="Hou Q."/>
            <person name="Ye Y."/>
            <person name="Xu Y."/>
            <person name="Zhou H."/>
            <person name="Xiong C."/>
            <person name="Li S."/>
            <person name="Yu J."/>
            <person name="Hong S."/>
            <person name="Yu X."/>
            <person name="Zou P."/>
            <person name="Chen C."/>
            <person name="Chang X."/>
            <person name="Wang W."/>
            <person name="Lv Y."/>
            <person name="Sun Y."/>
            <person name="Ma L."/>
            <person name="Shen B."/>
            <person name="Zhu C."/>
        </authorList>
    </citation>
    <scope>NUCLEOTIDE SEQUENCE [LARGE SCALE GENOMIC DNA]</scope>
</reference>
<feature type="domain" description="C2H2-type" evidence="10">
    <location>
        <begin position="416"/>
        <end position="443"/>
    </location>
</feature>
<dbReference type="Pfam" id="PF00096">
    <property type="entry name" value="zf-C2H2"/>
    <property type="match status" value="3"/>
</dbReference>
<evidence type="ECO:0000313" key="13">
    <source>
        <dbReference type="Proteomes" id="UP000030765"/>
    </source>
</evidence>
<reference evidence="12" key="2">
    <citation type="submission" date="2020-05" db="UniProtKB">
        <authorList>
            <consortium name="EnsemblMetazoa"/>
        </authorList>
    </citation>
    <scope>IDENTIFICATION</scope>
</reference>
<dbReference type="GO" id="GO:0000785">
    <property type="term" value="C:chromatin"/>
    <property type="evidence" value="ECO:0007669"/>
    <property type="project" value="UniProtKB-ARBA"/>
</dbReference>
<evidence type="ECO:0000259" key="10">
    <source>
        <dbReference type="PROSITE" id="PS50157"/>
    </source>
</evidence>
<dbReference type="SUPFAM" id="SSF57667">
    <property type="entry name" value="beta-beta-alpha zinc fingers"/>
    <property type="match status" value="3"/>
</dbReference>
<keyword evidence="6" id="KW-0862">Zinc</keyword>
<dbReference type="GO" id="GO:0008270">
    <property type="term" value="F:zinc ion binding"/>
    <property type="evidence" value="ECO:0007669"/>
    <property type="project" value="UniProtKB-KW"/>
</dbReference>
<evidence type="ECO:0000256" key="1">
    <source>
        <dbReference type="ARBA" id="ARBA00004123"/>
    </source>
</evidence>
<keyword evidence="13" id="KW-1185">Reference proteome</keyword>
<evidence type="ECO:0000256" key="2">
    <source>
        <dbReference type="ARBA" id="ARBA00022499"/>
    </source>
</evidence>
<feature type="domain" description="C2H2-type" evidence="10">
    <location>
        <begin position="54"/>
        <end position="82"/>
    </location>
</feature>
<dbReference type="EnsemblMetazoa" id="ASIC002642-RA">
    <property type="protein sequence ID" value="ASIC002642-PA"/>
    <property type="gene ID" value="ASIC002642"/>
</dbReference>
<evidence type="ECO:0000256" key="9">
    <source>
        <dbReference type="PROSITE-ProRule" id="PRU00042"/>
    </source>
</evidence>
<comment type="subcellular location">
    <subcellularLocation>
        <location evidence="1">Nucleus</location>
    </subcellularLocation>
</comment>
<dbReference type="FunFam" id="3.30.160.60:FF:000690">
    <property type="entry name" value="Zinc finger protein 354C"/>
    <property type="match status" value="1"/>
</dbReference>
<dbReference type="PANTHER" id="PTHR24379:SF121">
    <property type="entry name" value="C2H2-TYPE DOMAIN-CONTAINING PROTEIN"/>
    <property type="match status" value="1"/>
</dbReference>
<accession>A0A084VCP7</accession>
<gene>
    <name evidence="11" type="ORF">ZHAS_00002642</name>
</gene>
<sequence length="471" mass="55211">MAPKNGTKQRNQHDVVPHSAFRWTAHNLNRWQQMLAQLKKTKNPTNEREAKKKYGCDHCKNRFVHLSGLELHKKKFHADENSTPETSEQPANELYFASVIKCVNCGAIFANVDQFERHSRMFHWDELWSSVPVDCEDRWGVAFRSQLRIIVIGIAYICEFCDMRFADQRSLIHHETLHDPIAGFHCVLCQTNVNTLDDILAHRMSEPEELKQQYVGGIPNVANVYCCYFCKAPFASLQTLYEHRYTTDHHFPRKSKLYIPGNADIEKELVDTCVYCGYIANRGNMLRTHYNINHAKDDVEPLKPIILAGANASSPTQVRSDEEKPQRPYLCDICGKTYTQSSHLWQHMRFHNGVRPFQCPIGLCTRKFTIRPDLKDHIRKCHTGERPYKCETCGRRFLTGSVYYQHRLIHRGDRRYACPDCDKRFYRADALKNHQRIHTGEKPYACDMCDRKFRQRGDREKHVRVKHLKFR</sequence>
<dbReference type="VEuPathDB" id="VectorBase:ASIC002642"/>
<keyword evidence="7" id="KW-0832">Ubl conjugation</keyword>
<dbReference type="GO" id="GO:0003682">
    <property type="term" value="F:chromatin binding"/>
    <property type="evidence" value="ECO:0007669"/>
    <property type="project" value="UniProtKB-ARBA"/>
</dbReference>
<feature type="domain" description="C2H2-type" evidence="10">
    <location>
        <begin position="156"/>
        <end position="178"/>
    </location>
</feature>
<feature type="domain" description="C2H2-type" evidence="10">
    <location>
        <begin position="329"/>
        <end position="356"/>
    </location>
</feature>
<dbReference type="VEuPathDB" id="VectorBase:ASIS007899"/>
<dbReference type="OMA" id="HEDENMS"/>
<feature type="domain" description="C2H2-type" evidence="10">
    <location>
        <begin position="388"/>
        <end position="415"/>
    </location>
</feature>
<dbReference type="FunFam" id="3.30.160.60:FF:000512">
    <property type="entry name" value="zinc finger protein 197 isoform X1"/>
    <property type="match status" value="1"/>
</dbReference>
<evidence type="ECO:0000256" key="4">
    <source>
        <dbReference type="ARBA" id="ARBA00022737"/>
    </source>
</evidence>
<evidence type="ECO:0000256" key="7">
    <source>
        <dbReference type="ARBA" id="ARBA00022843"/>
    </source>
</evidence>